<comment type="caution">
    <text evidence="1">The sequence shown here is derived from an EMBL/GenBank/DDBJ whole genome shotgun (WGS) entry which is preliminary data.</text>
</comment>
<name>A0A8E0WTZ8_9SPHN</name>
<evidence type="ECO:0000313" key="1">
    <source>
        <dbReference type="EMBL" id="KER37276.1"/>
    </source>
</evidence>
<proteinExistence type="predicted"/>
<organism evidence="1 2">
    <name type="scientific">Sphingobium indicum F2</name>
    <dbReference type="NCBI Taxonomy" id="1450518"/>
    <lineage>
        <taxon>Bacteria</taxon>
        <taxon>Pseudomonadati</taxon>
        <taxon>Pseudomonadota</taxon>
        <taxon>Alphaproteobacteria</taxon>
        <taxon>Sphingomonadales</taxon>
        <taxon>Sphingomonadaceae</taxon>
        <taxon>Sphingobium</taxon>
    </lineage>
</organism>
<gene>
    <name evidence="1" type="ORF">AL00_06285</name>
</gene>
<dbReference type="RefSeq" id="WP_020820815.1">
    <property type="nucleotide sequence ID" value="NZ_JANF02000027.1"/>
</dbReference>
<evidence type="ECO:0000313" key="2">
    <source>
        <dbReference type="Proteomes" id="UP000028135"/>
    </source>
</evidence>
<dbReference type="AlphaFoldDB" id="A0A8E0WTZ8"/>
<dbReference type="EMBL" id="JANF02000027">
    <property type="protein sequence ID" value="KER37276.1"/>
    <property type="molecule type" value="Genomic_DNA"/>
</dbReference>
<sequence>MSRYFVQRRIAHARGGKAEMSIVHSSDDWEPIGNAWHIPAVSDHEASDTGLIDASGDPIMRAPNPMGFVWPPHSAE</sequence>
<protein>
    <submittedName>
        <fullName evidence="1">Uncharacterized protein</fullName>
    </submittedName>
</protein>
<reference evidence="1 2" key="1">
    <citation type="submission" date="2014-05" db="EMBL/GenBank/DDBJ databases">
        <title>Genome Announcement of Sphingobium lucknowense F2.</title>
        <authorList>
            <person name="Lal R."/>
            <person name="Negi V."/>
            <person name="Lata P."/>
            <person name="Sangwan N."/>
            <person name="Gupta S.K."/>
            <person name="Rao D.L.N."/>
            <person name="Das S."/>
        </authorList>
    </citation>
    <scope>NUCLEOTIDE SEQUENCE [LARGE SCALE GENOMIC DNA]</scope>
    <source>
        <strain evidence="1 2">F2</strain>
    </source>
</reference>
<accession>A0A8E0WTZ8</accession>
<dbReference type="Proteomes" id="UP000028135">
    <property type="component" value="Unassembled WGS sequence"/>
</dbReference>